<dbReference type="AlphaFoldDB" id="A0A5N5SN63"/>
<evidence type="ECO:0000313" key="2">
    <source>
        <dbReference type="EMBL" id="KAB7495524.1"/>
    </source>
</evidence>
<dbReference type="EMBL" id="SEYY01022485">
    <property type="protein sequence ID" value="KAB7495524.1"/>
    <property type="molecule type" value="Genomic_DNA"/>
</dbReference>
<evidence type="ECO:0000256" key="1">
    <source>
        <dbReference type="SAM" id="SignalP"/>
    </source>
</evidence>
<organism evidence="2 3">
    <name type="scientific">Armadillidium nasatum</name>
    <dbReference type="NCBI Taxonomy" id="96803"/>
    <lineage>
        <taxon>Eukaryota</taxon>
        <taxon>Metazoa</taxon>
        <taxon>Ecdysozoa</taxon>
        <taxon>Arthropoda</taxon>
        <taxon>Crustacea</taxon>
        <taxon>Multicrustacea</taxon>
        <taxon>Malacostraca</taxon>
        <taxon>Eumalacostraca</taxon>
        <taxon>Peracarida</taxon>
        <taxon>Isopoda</taxon>
        <taxon>Oniscidea</taxon>
        <taxon>Crinocheta</taxon>
        <taxon>Armadillidiidae</taxon>
        <taxon>Armadillidium</taxon>
    </lineage>
</organism>
<reference evidence="2 3" key="1">
    <citation type="journal article" date="2019" name="PLoS Biol.">
        <title>Sex chromosomes control vertical transmission of feminizing Wolbachia symbionts in an isopod.</title>
        <authorList>
            <person name="Becking T."/>
            <person name="Chebbi M.A."/>
            <person name="Giraud I."/>
            <person name="Moumen B."/>
            <person name="Laverre T."/>
            <person name="Caubet Y."/>
            <person name="Peccoud J."/>
            <person name="Gilbert C."/>
            <person name="Cordaux R."/>
        </authorList>
    </citation>
    <scope>NUCLEOTIDE SEQUENCE [LARGE SCALE GENOMIC DNA]</scope>
    <source>
        <strain evidence="2">ANa2</strain>
        <tissue evidence="2">Whole body excluding digestive tract and cuticle</tissue>
    </source>
</reference>
<proteinExistence type="predicted"/>
<name>A0A5N5SN63_9CRUS</name>
<feature type="signal peptide" evidence="1">
    <location>
        <begin position="1"/>
        <end position="20"/>
    </location>
</feature>
<feature type="chain" id="PRO_5024379727" evidence="1">
    <location>
        <begin position="21"/>
        <end position="159"/>
    </location>
</feature>
<protein>
    <submittedName>
        <fullName evidence="2">Uncharacterized protein</fullName>
    </submittedName>
</protein>
<dbReference type="Proteomes" id="UP000326759">
    <property type="component" value="Unassembled WGS sequence"/>
</dbReference>
<comment type="caution">
    <text evidence="2">The sequence shown here is derived from an EMBL/GenBank/DDBJ whole genome shotgun (WGS) entry which is preliminary data.</text>
</comment>
<accession>A0A5N5SN63</accession>
<keyword evidence="1" id="KW-0732">Signal</keyword>
<gene>
    <name evidence="2" type="ORF">Anas_06201</name>
</gene>
<dbReference type="OrthoDB" id="10352741at2759"/>
<keyword evidence="3" id="KW-1185">Reference proteome</keyword>
<sequence>MKMQLSVAVLLGVLLSMVLCQAEDDKSANLRRQRLIIGKKSVKTHVSLTTITTLVPTTCQIGINTSPCKKRRRRKRSQVLITDDQNALQNEEDLSPSSEIGRSDKEVVTSNRDGRVKIVFWSTVTSAYTITSTSINTGVTFSVSFYCSVGGVTYPGMCG</sequence>
<evidence type="ECO:0000313" key="3">
    <source>
        <dbReference type="Proteomes" id="UP000326759"/>
    </source>
</evidence>